<gene>
    <name evidence="2" type="ORF">DHEL01_v204215</name>
</gene>
<evidence type="ECO:0000313" key="2">
    <source>
        <dbReference type="EMBL" id="POS77389.1"/>
    </source>
</evidence>
<sequence>MVDIAFSSPEDITLEEFRDALAKYDQLIETVSASKGGENDCGAYMLGSDSMPKSYADTSAAKPGQKTLKELDQYRYVEAPALFSLASSRRAMQLGDVQILVEWKLKHGKFRPTLMKLVTSNDQAFVRNMAETALDIYSKSSDTSAAVDALTKLKGIGPATASLLLAVHDPQNIIFFADEAFYWLCSHGKRDHIKYNAKEYKELHENSQKLARRLGVKAIDIERVAYVLLNEPASSMPTKPTNPPADTPNNSAAAPAKTMAAATKRKQEGVIEASSAPRRSKQSKRL</sequence>
<dbReference type="AlphaFoldDB" id="A0A2P5I4F1"/>
<dbReference type="PANTHER" id="PTHR21521:SF0">
    <property type="entry name" value="AMUN, ISOFORM A"/>
    <property type="match status" value="1"/>
</dbReference>
<comment type="caution">
    <text evidence="2">The sequence shown here is derived from an EMBL/GenBank/DDBJ whole genome shotgun (WGS) entry which is preliminary data.</text>
</comment>
<protein>
    <submittedName>
        <fullName evidence="2">Uncharacterized protein</fullName>
    </submittedName>
</protein>
<dbReference type="PANTHER" id="PTHR21521">
    <property type="entry name" value="AMUN, ISOFORM A"/>
    <property type="match status" value="1"/>
</dbReference>
<name>A0A2P5I4F1_DIAHE</name>
<accession>A0A2P5I4F1</accession>
<feature type="region of interest" description="Disordered" evidence="1">
    <location>
        <begin position="233"/>
        <end position="286"/>
    </location>
</feature>
<proteinExistence type="predicted"/>
<feature type="compositionally biased region" description="Low complexity" evidence="1">
    <location>
        <begin position="252"/>
        <end position="262"/>
    </location>
</feature>
<dbReference type="STRING" id="158607.A0A2P5I4F1"/>
<dbReference type="EMBL" id="MAVT02000274">
    <property type="protein sequence ID" value="POS77389.1"/>
    <property type="molecule type" value="Genomic_DNA"/>
</dbReference>
<dbReference type="GO" id="GO:0003824">
    <property type="term" value="F:catalytic activity"/>
    <property type="evidence" value="ECO:0007669"/>
    <property type="project" value="InterPro"/>
</dbReference>
<dbReference type="Proteomes" id="UP000094444">
    <property type="component" value="Unassembled WGS sequence"/>
</dbReference>
<dbReference type="SUPFAM" id="SSF48150">
    <property type="entry name" value="DNA-glycosylase"/>
    <property type="match status" value="1"/>
</dbReference>
<dbReference type="GO" id="GO:0006281">
    <property type="term" value="P:DNA repair"/>
    <property type="evidence" value="ECO:0007669"/>
    <property type="project" value="InterPro"/>
</dbReference>
<keyword evidence="3" id="KW-1185">Reference proteome</keyword>
<evidence type="ECO:0000256" key="1">
    <source>
        <dbReference type="SAM" id="MobiDB-lite"/>
    </source>
</evidence>
<dbReference type="InParanoid" id="A0A2P5I4F1"/>
<organism evidence="2 3">
    <name type="scientific">Diaporthe helianthi</name>
    <dbReference type="NCBI Taxonomy" id="158607"/>
    <lineage>
        <taxon>Eukaryota</taxon>
        <taxon>Fungi</taxon>
        <taxon>Dikarya</taxon>
        <taxon>Ascomycota</taxon>
        <taxon>Pezizomycotina</taxon>
        <taxon>Sordariomycetes</taxon>
        <taxon>Sordariomycetidae</taxon>
        <taxon>Diaporthales</taxon>
        <taxon>Diaporthaceae</taxon>
        <taxon>Diaporthe</taxon>
    </lineage>
</organism>
<dbReference type="InterPro" id="IPR011257">
    <property type="entry name" value="DNA_glycosylase"/>
</dbReference>
<reference evidence="2" key="1">
    <citation type="submission" date="2017-09" db="EMBL/GenBank/DDBJ databases">
        <title>Polyketide synthases of a Diaporthe helianthi virulent isolate.</title>
        <authorList>
            <person name="Baroncelli R."/>
        </authorList>
    </citation>
    <scope>NUCLEOTIDE SEQUENCE [LARGE SCALE GENOMIC DNA]</scope>
    <source>
        <strain evidence="2">7/96</strain>
    </source>
</reference>
<dbReference type="OrthoDB" id="8249012at2759"/>
<evidence type="ECO:0000313" key="3">
    <source>
        <dbReference type="Proteomes" id="UP000094444"/>
    </source>
</evidence>